<dbReference type="InterPro" id="IPR053793">
    <property type="entry name" value="PB1-like"/>
</dbReference>
<dbReference type="GO" id="GO:0009734">
    <property type="term" value="P:auxin-activated signaling pathway"/>
    <property type="evidence" value="ECO:0007669"/>
    <property type="project" value="UniProtKB-UniRule"/>
</dbReference>
<evidence type="ECO:0000313" key="14">
    <source>
        <dbReference type="Proteomes" id="UP000663760"/>
    </source>
</evidence>
<evidence type="ECO:0000313" key="13">
    <source>
        <dbReference type="EMBL" id="CAA7397335.1"/>
    </source>
</evidence>
<evidence type="ECO:0000256" key="2">
    <source>
        <dbReference type="ARBA" id="ARBA00004123"/>
    </source>
</evidence>
<feature type="region of interest" description="Disordered" evidence="11">
    <location>
        <begin position="114"/>
        <end position="134"/>
    </location>
</feature>
<dbReference type="Pfam" id="PF02309">
    <property type="entry name" value="AUX_IAA"/>
    <property type="match status" value="1"/>
</dbReference>
<evidence type="ECO:0000256" key="9">
    <source>
        <dbReference type="ARBA" id="ARBA00023294"/>
    </source>
</evidence>
<comment type="subunit">
    <text evidence="4 10">Homodimers and heterodimers.</text>
</comment>
<dbReference type="PANTHER" id="PTHR31734">
    <property type="entry name" value="AUXIN-RESPONSIVE PROTEIN IAA17"/>
    <property type="match status" value="1"/>
</dbReference>
<feature type="region of interest" description="Disordered" evidence="11">
    <location>
        <begin position="35"/>
        <end position="55"/>
    </location>
</feature>
<comment type="subcellular location">
    <subcellularLocation>
        <location evidence="2 10">Nucleus</location>
    </subcellularLocation>
</comment>
<evidence type="ECO:0000256" key="11">
    <source>
        <dbReference type="SAM" id="MobiDB-lite"/>
    </source>
</evidence>
<feature type="region of interest" description="Disordered" evidence="11">
    <location>
        <begin position="1"/>
        <end position="21"/>
    </location>
</feature>
<evidence type="ECO:0000256" key="1">
    <source>
        <dbReference type="ARBA" id="ARBA00002159"/>
    </source>
</evidence>
<evidence type="ECO:0000256" key="3">
    <source>
        <dbReference type="ARBA" id="ARBA00006728"/>
    </source>
</evidence>
<protein>
    <recommendedName>
        <fullName evidence="10">Auxin-responsive protein</fullName>
    </recommendedName>
</protein>
<dbReference type="PROSITE" id="PS51745">
    <property type="entry name" value="PB1"/>
    <property type="match status" value="1"/>
</dbReference>
<reference evidence="13" key="1">
    <citation type="submission" date="2020-02" db="EMBL/GenBank/DDBJ databases">
        <authorList>
            <person name="Scholz U."/>
            <person name="Mascher M."/>
            <person name="Fiebig A."/>
        </authorList>
    </citation>
    <scope>NUCLEOTIDE SEQUENCE</scope>
</reference>
<evidence type="ECO:0000256" key="10">
    <source>
        <dbReference type="RuleBase" id="RU004549"/>
    </source>
</evidence>
<dbReference type="GO" id="GO:0006355">
    <property type="term" value="P:regulation of DNA-templated transcription"/>
    <property type="evidence" value="ECO:0007669"/>
    <property type="project" value="InterPro"/>
</dbReference>
<evidence type="ECO:0000256" key="8">
    <source>
        <dbReference type="ARBA" id="ARBA00023242"/>
    </source>
</evidence>
<keyword evidence="14" id="KW-1185">Reference proteome</keyword>
<dbReference type="InterPro" id="IPR003311">
    <property type="entry name" value="AUX_IAA"/>
</dbReference>
<keyword evidence="8 10" id="KW-0539">Nucleus</keyword>
<evidence type="ECO:0000259" key="12">
    <source>
        <dbReference type="PROSITE" id="PS51745"/>
    </source>
</evidence>
<evidence type="ECO:0000256" key="6">
    <source>
        <dbReference type="ARBA" id="ARBA00023015"/>
    </source>
</evidence>
<comment type="similarity">
    <text evidence="3 10">Belongs to the Aux/IAA family.</text>
</comment>
<dbReference type="SUPFAM" id="SSF54277">
    <property type="entry name" value="CAD &amp; PB1 domains"/>
    <property type="match status" value="1"/>
</dbReference>
<evidence type="ECO:0000256" key="5">
    <source>
        <dbReference type="ARBA" id="ARBA00022491"/>
    </source>
</evidence>
<dbReference type="GO" id="GO:0005634">
    <property type="term" value="C:nucleus"/>
    <property type="evidence" value="ECO:0007669"/>
    <property type="project" value="UniProtKB-SubCell"/>
</dbReference>
<keyword evidence="9 10" id="KW-0927">Auxin signaling pathway</keyword>
<dbReference type="EMBL" id="LR746269">
    <property type="protein sequence ID" value="CAA7397335.1"/>
    <property type="molecule type" value="Genomic_DNA"/>
</dbReference>
<feature type="compositionally biased region" description="Basic and acidic residues" evidence="11">
    <location>
        <begin position="1"/>
        <end position="10"/>
    </location>
</feature>
<comment type="function">
    <text evidence="1 10">Aux/IAA proteins are short-lived transcriptional factors that function as repressors of early auxin response genes at low auxin concentrations.</text>
</comment>
<dbReference type="PANTHER" id="PTHR31734:SF2">
    <property type="entry name" value="AUXIN-RESPONSIVE PROTEIN IAA26"/>
    <property type="match status" value="1"/>
</dbReference>
<organism evidence="13 14">
    <name type="scientific">Spirodela intermedia</name>
    <name type="common">Intermediate duckweed</name>
    <dbReference type="NCBI Taxonomy" id="51605"/>
    <lineage>
        <taxon>Eukaryota</taxon>
        <taxon>Viridiplantae</taxon>
        <taxon>Streptophyta</taxon>
        <taxon>Embryophyta</taxon>
        <taxon>Tracheophyta</taxon>
        <taxon>Spermatophyta</taxon>
        <taxon>Magnoliopsida</taxon>
        <taxon>Liliopsida</taxon>
        <taxon>Araceae</taxon>
        <taxon>Lemnoideae</taxon>
        <taxon>Spirodela</taxon>
    </lineage>
</organism>
<feature type="domain" description="PB1" evidence="12">
    <location>
        <begin position="137"/>
        <end position="249"/>
    </location>
</feature>
<dbReference type="AlphaFoldDB" id="A0A7I8KK19"/>
<proteinExistence type="inferred from homology"/>
<accession>A0A7I8KK19</accession>
<name>A0A7I8KK19_SPIIN</name>
<keyword evidence="5 10" id="KW-0678">Repressor</keyword>
<dbReference type="OrthoDB" id="615826at2759"/>
<sequence length="263" mass="28825">MDGKRWRGDDSCPGLLDLIPNGGDWIEREDQKLQLRLGPPGGEGSSELSLGLPHRAASAKRGEDLLSLHLCLSLPPPCAPPSASSPSSSGHGIPPPPAAAPFVGWPPVRSFRRNLAPCSSTAGPPPQNQKQETRSKGMFVKINMDGIPIGRKIDLSTHDSYQKLSSAVDELFRDLLAVQRQDPASVMEGDAEEGRSIPGLLDRDGGYTLVYEDNEGDRMLVGDIPWDMFVSAVKRLRVLKSTNLSLRLRHFRRRTVEEFGHYD</sequence>
<evidence type="ECO:0000256" key="7">
    <source>
        <dbReference type="ARBA" id="ARBA00023163"/>
    </source>
</evidence>
<dbReference type="FunFam" id="3.10.20.90:FF:000225">
    <property type="entry name" value="Auxin-responsive protein"/>
    <property type="match status" value="1"/>
</dbReference>
<dbReference type="Proteomes" id="UP000663760">
    <property type="component" value="Chromosome 6"/>
</dbReference>
<evidence type="ECO:0000256" key="4">
    <source>
        <dbReference type="ARBA" id="ARBA00011726"/>
    </source>
</evidence>
<gene>
    <name evidence="13" type="ORF">SI8410_06008000</name>
</gene>
<keyword evidence="6 10" id="KW-0805">Transcription regulation</keyword>
<dbReference type="InterPro" id="IPR033389">
    <property type="entry name" value="AUX/IAA_dom"/>
</dbReference>
<keyword evidence="7 10" id="KW-0804">Transcription</keyword>
<dbReference type="Gene3D" id="3.10.20.90">
    <property type="entry name" value="Phosphatidylinositol 3-kinase Catalytic Subunit, Chain A, domain 1"/>
    <property type="match status" value="1"/>
</dbReference>